<evidence type="ECO:0000256" key="1">
    <source>
        <dbReference type="SAM" id="MobiDB-lite"/>
    </source>
</evidence>
<dbReference type="EMBL" id="JH993395">
    <property type="protein sequence ID" value="EKX31017.1"/>
    <property type="molecule type" value="Genomic_DNA"/>
</dbReference>
<evidence type="ECO:0000313" key="4">
    <source>
        <dbReference type="Proteomes" id="UP000011087"/>
    </source>
</evidence>
<dbReference type="AlphaFoldDB" id="L1I4K2"/>
<protein>
    <submittedName>
        <fullName evidence="2 3">Uncharacterized protein</fullName>
    </submittedName>
</protein>
<dbReference type="GeneID" id="17287738"/>
<evidence type="ECO:0000313" key="3">
    <source>
        <dbReference type="EnsemblProtists" id="EKX31017"/>
    </source>
</evidence>
<feature type="non-terminal residue" evidence="2">
    <location>
        <position position="1"/>
    </location>
</feature>
<proteinExistence type="predicted"/>
<accession>L1I4K2</accession>
<dbReference type="PaxDb" id="55529-EKX31017"/>
<reference evidence="2 4" key="1">
    <citation type="journal article" date="2012" name="Nature">
        <title>Algal genomes reveal evolutionary mosaicism and the fate of nucleomorphs.</title>
        <authorList>
            <consortium name="DOE Joint Genome Institute"/>
            <person name="Curtis B.A."/>
            <person name="Tanifuji G."/>
            <person name="Burki F."/>
            <person name="Gruber A."/>
            <person name="Irimia M."/>
            <person name="Maruyama S."/>
            <person name="Arias M.C."/>
            <person name="Ball S.G."/>
            <person name="Gile G.H."/>
            <person name="Hirakawa Y."/>
            <person name="Hopkins J.F."/>
            <person name="Kuo A."/>
            <person name="Rensing S.A."/>
            <person name="Schmutz J."/>
            <person name="Symeonidi A."/>
            <person name="Elias M."/>
            <person name="Eveleigh R.J."/>
            <person name="Herman E.K."/>
            <person name="Klute M.J."/>
            <person name="Nakayama T."/>
            <person name="Obornik M."/>
            <person name="Reyes-Prieto A."/>
            <person name="Armbrust E.V."/>
            <person name="Aves S.J."/>
            <person name="Beiko R.G."/>
            <person name="Coutinho P."/>
            <person name="Dacks J.B."/>
            <person name="Durnford D.G."/>
            <person name="Fast N.M."/>
            <person name="Green B.R."/>
            <person name="Grisdale C.J."/>
            <person name="Hempel F."/>
            <person name="Henrissat B."/>
            <person name="Hoppner M.P."/>
            <person name="Ishida K."/>
            <person name="Kim E."/>
            <person name="Koreny L."/>
            <person name="Kroth P.G."/>
            <person name="Liu Y."/>
            <person name="Malik S.B."/>
            <person name="Maier U.G."/>
            <person name="McRose D."/>
            <person name="Mock T."/>
            <person name="Neilson J.A."/>
            <person name="Onodera N.T."/>
            <person name="Poole A.M."/>
            <person name="Pritham E.J."/>
            <person name="Richards T.A."/>
            <person name="Rocap G."/>
            <person name="Roy S.W."/>
            <person name="Sarai C."/>
            <person name="Schaack S."/>
            <person name="Shirato S."/>
            <person name="Slamovits C.H."/>
            <person name="Spencer D.F."/>
            <person name="Suzuki S."/>
            <person name="Worden A.Z."/>
            <person name="Zauner S."/>
            <person name="Barry K."/>
            <person name="Bell C."/>
            <person name="Bharti A.K."/>
            <person name="Crow J.A."/>
            <person name="Grimwood J."/>
            <person name="Kramer R."/>
            <person name="Lindquist E."/>
            <person name="Lucas S."/>
            <person name="Salamov A."/>
            <person name="McFadden G.I."/>
            <person name="Lane C.E."/>
            <person name="Keeling P.J."/>
            <person name="Gray M.W."/>
            <person name="Grigoriev I.V."/>
            <person name="Archibald J.M."/>
        </authorList>
    </citation>
    <scope>NUCLEOTIDE SEQUENCE</scope>
    <source>
        <strain evidence="2 4">CCMP2712</strain>
    </source>
</reference>
<name>L1I4K2_GUITC</name>
<keyword evidence="4" id="KW-1185">Reference proteome</keyword>
<dbReference type="Proteomes" id="UP000011087">
    <property type="component" value="Unassembled WGS sequence"/>
</dbReference>
<reference evidence="3" key="3">
    <citation type="submission" date="2015-06" db="UniProtKB">
        <authorList>
            <consortium name="EnsemblProtists"/>
        </authorList>
    </citation>
    <scope>IDENTIFICATION</scope>
</reference>
<dbReference type="KEGG" id="gtt:GUITHDRAFT_149547"/>
<evidence type="ECO:0000313" key="2">
    <source>
        <dbReference type="EMBL" id="EKX31017.1"/>
    </source>
</evidence>
<dbReference type="HOGENOM" id="CLU_451738_0_0_1"/>
<dbReference type="EnsemblProtists" id="EKX31017">
    <property type="protein sequence ID" value="EKX31017"/>
    <property type="gene ID" value="GUITHDRAFT_149547"/>
</dbReference>
<gene>
    <name evidence="2" type="ORF">GUITHDRAFT_149547</name>
</gene>
<dbReference type="RefSeq" id="XP_005817997.1">
    <property type="nucleotide sequence ID" value="XM_005817940.1"/>
</dbReference>
<feature type="region of interest" description="Disordered" evidence="1">
    <location>
        <begin position="1"/>
        <end position="20"/>
    </location>
</feature>
<sequence length="605" mass="67924">MRGMNSGRHASGMGGRRGRVLEEVEEGLGKREEMREGIFHEVPKTSAAICTSNKQPGGMLAKMLGSRDVVALSIKQTLQDLSIMVGLEKLFDALVSRARSRRLTVEASGRSDAGDVVSVLKERLELRRRASLSIAKMKVQTEVPAEMLKESIEDPSLQDRRNFKSILFDQLVSTNASQMFSSAKFHALTMKDLLDAMVDYQALKTTSSLSQLRIAILYLACNFNGKYLMRAGENVEEVLEQLEESLIRIAQALQCEEGERELALGLWWLDAGNLQQDHNMFLATRYLCKEEAKRVLPRFLRSAVFSSLYDVVFASSQVRSRVRSRMEPSLISMSLMTFKNLDVGQSANFQDVALYLVALQNNSKWTTGPQSLSSGWIISEAMAIIMQRMCVTGAFRFIFEHNQQVDEQSLLRSLEHTLQSSLKEHFDVEDFSISCCFEEQDVLPSNTRDENENVDVKSASVRFRLQFESEEGCKQAFAIFTSDVSKEILAIAKKQISSGSMNYHPDCLVALCEIEEKSGECRILLDFLFASLLLCSNKSNETTESTEYGTNSHFLLLQHLSPFVENALVAFLHSPGPKMSKMLAEFIKVGIHPDVKEIIDMSTKS</sequence>
<reference evidence="4" key="2">
    <citation type="submission" date="2012-11" db="EMBL/GenBank/DDBJ databases">
        <authorList>
            <person name="Kuo A."/>
            <person name="Curtis B.A."/>
            <person name="Tanifuji G."/>
            <person name="Burki F."/>
            <person name="Gruber A."/>
            <person name="Irimia M."/>
            <person name="Maruyama S."/>
            <person name="Arias M.C."/>
            <person name="Ball S.G."/>
            <person name="Gile G.H."/>
            <person name="Hirakawa Y."/>
            <person name="Hopkins J.F."/>
            <person name="Rensing S.A."/>
            <person name="Schmutz J."/>
            <person name="Symeonidi A."/>
            <person name="Elias M."/>
            <person name="Eveleigh R.J."/>
            <person name="Herman E.K."/>
            <person name="Klute M.J."/>
            <person name="Nakayama T."/>
            <person name="Obornik M."/>
            <person name="Reyes-Prieto A."/>
            <person name="Armbrust E.V."/>
            <person name="Aves S.J."/>
            <person name="Beiko R.G."/>
            <person name="Coutinho P."/>
            <person name="Dacks J.B."/>
            <person name="Durnford D.G."/>
            <person name="Fast N.M."/>
            <person name="Green B.R."/>
            <person name="Grisdale C."/>
            <person name="Hempe F."/>
            <person name="Henrissat B."/>
            <person name="Hoppner M.P."/>
            <person name="Ishida K.-I."/>
            <person name="Kim E."/>
            <person name="Koreny L."/>
            <person name="Kroth P.G."/>
            <person name="Liu Y."/>
            <person name="Malik S.-B."/>
            <person name="Maier U.G."/>
            <person name="McRose D."/>
            <person name="Mock T."/>
            <person name="Neilson J.A."/>
            <person name="Onodera N.T."/>
            <person name="Poole A.M."/>
            <person name="Pritham E.J."/>
            <person name="Richards T.A."/>
            <person name="Rocap G."/>
            <person name="Roy S.W."/>
            <person name="Sarai C."/>
            <person name="Schaack S."/>
            <person name="Shirato S."/>
            <person name="Slamovits C.H."/>
            <person name="Spencer D.F."/>
            <person name="Suzuki S."/>
            <person name="Worden A.Z."/>
            <person name="Zauner S."/>
            <person name="Barry K."/>
            <person name="Bell C."/>
            <person name="Bharti A.K."/>
            <person name="Crow J.A."/>
            <person name="Grimwood J."/>
            <person name="Kramer R."/>
            <person name="Lindquist E."/>
            <person name="Lucas S."/>
            <person name="Salamov A."/>
            <person name="McFadden G.I."/>
            <person name="Lane C.E."/>
            <person name="Keeling P.J."/>
            <person name="Gray M.W."/>
            <person name="Grigoriev I.V."/>
            <person name="Archibald J.M."/>
        </authorList>
    </citation>
    <scope>NUCLEOTIDE SEQUENCE</scope>
    <source>
        <strain evidence="4">CCMP2712</strain>
    </source>
</reference>
<organism evidence="2">
    <name type="scientific">Guillardia theta (strain CCMP2712)</name>
    <name type="common">Cryptophyte</name>
    <dbReference type="NCBI Taxonomy" id="905079"/>
    <lineage>
        <taxon>Eukaryota</taxon>
        <taxon>Cryptophyceae</taxon>
        <taxon>Pyrenomonadales</taxon>
        <taxon>Geminigeraceae</taxon>
        <taxon>Guillardia</taxon>
    </lineage>
</organism>